<comment type="caution">
    <text evidence="7">The sequence shown here is derived from an EMBL/GenBank/DDBJ whole genome shotgun (WGS) entry which is preliminary data.</text>
</comment>
<feature type="transmembrane region" description="Helical" evidence="6">
    <location>
        <begin position="369"/>
        <end position="389"/>
    </location>
</feature>
<evidence type="ECO:0000256" key="6">
    <source>
        <dbReference type="SAM" id="Phobius"/>
    </source>
</evidence>
<evidence type="ECO:0000256" key="2">
    <source>
        <dbReference type="ARBA" id="ARBA00022692"/>
    </source>
</evidence>
<accession>A0A2P6N4Y0</accession>
<dbReference type="InParanoid" id="A0A2P6N4Y0"/>
<proteinExistence type="predicted"/>
<evidence type="ECO:0000313" key="8">
    <source>
        <dbReference type="Proteomes" id="UP000241769"/>
    </source>
</evidence>
<feature type="transmembrane region" description="Helical" evidence="6">
    <location>
        <begin position="502"/>
        <end position="524"/>
    </location>
</feature>
<dbReference type="STRING" id="1890364.A0A2P6N4Y0"/>
<evidence type="ECO:0000256" key="3">
    <source>
        <dbReference type="ARBA" id="ARBA00022989"/>
    </source>
</evidence>
<dbReference type="Proteomes" id="UP000241769">
    <property type="component" value="Unassembled WGS sequence"/>
</dbReference>
<keyword evidence="3 6" id="KW-1133">Transmembrane helix</keyword>
<evidence type="ECO:0000256" key="5">
    <source>
        <dbReference type="SAM" id="MobiDB-lite"/>
    </source>
</evidence>
<dbReference type="PANTHER" id="PTHR31465:SF1">
    <property type="entry name" value="PROTEIN RTA1-RELATED"/>
    <property type="match status" value="1"/>
</dbReference>
<feature type="transmembrane region" description="Helical" evidence="6">
    <location>
        <begin position="396"/>
        <end position="414"/>
    </location>
</feature>
<feature type="transmembrane region" description="Helical" evidence="6">
    <location>
        <begin position="426"/>
        <end position="450"/>
    </location>
</feature>
<dbReference type="EMBL" id="MDYQ01000201">
    <property type="protein sequence ID" value="PRP79006.1"/>
    <property type="molecule type" value="Genomic_DNA"/>
</dbReference>
<dbReference type="InterPro" id="IPR007568">
    <property type="entry name" value="RTA1"/>
</dbReference>
<dbReference type="OrthoDB" id="3358017at2759"/>
<protein>
    <submittedName>
        <fullName evidence="7">Uncharacterized protein</fullName>
    </submittedName>
</protein>
<dbReference type="AlphaFoldDB" id="A0A2P6N4Y0"/>
<dbReference type="GO" id="GO:0016020">
    <property type="term" value="C:membrane"/>
    <property type="evidence" value="ECO:0007669"/>
    <property type="project" value="UniProtKB-SubCell"/>
</dbReference>
<dbReference type="PANTHER" id="PTHR31465">
    <property type="entry name" value="PROTEIN RTA1-RELATED"/>
    <property type="match status" value="1"/>
</dbReference>
<name>A0A2P6N4Y0_9EUKA</name>
<keyword evidence="8" id="KW-1185">Reference proteome</keyword>
<feature type="compositionally biased region" description="Polar residues" evidence="5">
    <location>
        <begin position="215"/>
        <end position="225"/>
    </location>
</feature>
<feature type="transmembrane region" description="Helical" evidence="6">
    <location>
        <begin position="545"/>
        <end position="562"/>
    </location>
</feature>
<feature type="region of interest" description="Disordered" evidence="5">
    <location>
        <begin position="212"/>
        <end position="232"/>
    </location>
</feature>
<comment type="subcellular location">
    <subcellularLocation>
        <location evidence="1">Membrane</location>
        <topology evidence="1">Multi-pass membrane protein</topology>
    </subcellularLocation>
</comment>
<evidence type="ECO:0000256" key="1">
    <source>
        <dbReference type="ARBA" id="ARBA00004141"/>
    </source>
</evidence>
<organism evidence="7 8">
    <name type="scientific">Planoprotostelium fungivorum</name>
    <dbReference type="NCBI Taxonomy" id="1890364"/>
    <lineage>
        <taxon>Eukaryota</taxon>
        <taxon>Amoebozoa</taxon>
        <taxon>Evosea</taxon>
        <taxon>Variosea</taxon>
        <taxon>Cavosteliida</taxon>
        <taxon>Cavosteliaceae</taxon>
        <taxon>Planoprotostelium</taxon>
    </lineage>
</organism>
<sequence length="623" mass="69950">MGEATVEGTQRKHQVDPRLSLHCNPAKNGHDPPNGPLWRTVIELEENTFRGPNPFFVLSRFCSVTDHATQTLEDRYNGSSGSRGGAAEDSKLFETRNSVTPMSIFRGLFDRSVQQKMLDFMINTFPINENTGKRRKMELLSEDIEKYAAIQLPEMHLAKPDRSLPYMAEHHEFLHQSHHTGRKLNCRQDDAPLARFSSNDRLPHFLHPRDYGTHQAVSGPSNSTKDSSETQKLTEDTPLYTIILHGLHDGQFRVFSKRQNASISIQRRLSANHSNGYFLVVAERAKQRLRRGSTTHIIASNLTETGVTTIAYHRIENILTRRILRLSSLKKSEPTERTDGMILVSPKTLIEEPMNTTIHNNLYGYEPSVPLATIAVISYALAVTIGTILTIYYRQWNMLVLTGSGIADVLGYALRISSAQKPGQLTLYIGTTLFILLPPTVAATISYGTLAKMMERSGSKTKLFTPKITKWGFLVTDVSAFFLQASGGGLMARSGTANAGRFIIVFGLFVSLACFIFFEGLTIWANIKARKMLDFGEEAPKWHHLFIALHLSMLMLIIRSVYRVAEFAPGYHSALALNEGAFYALDGVPVLLLYVLWIPLHPGIMMRGFKDTEDMMRKPLHNN</sequence>
<gene>
    <name evidence="7" type="ORF">PROFUN_13248</name>
</gene>
<keyword evidence="2 6" id="KW-0812">Transmembrane</keyword>
<evidence type="ECO:0000313" key="7">
    <source>
        <dbReference type="EMBL" id="PRP79006.1"/>
    </source>
</evidence>
<dbReference type="Pfam" id="PF04479">
    <property type="entry name" value="RTA1"/>
    <property type="match status" value="1"/>
</dbReference>
<reference evidence="7 8" key="1">
    <citation type="journal article" date="2018" name="Genome Biol. Evol.">
        <title>Multiple Roots of Fruiting Body Formation in Amoebozoa.</title>
        <authorList>
            <person name="Hillmann F."/>
            <person name="Forbes G."/>
            <person name="Novohradska S."/>
            <person name="Ferling I."/>
            <person name="Riege K."/>
            <person name="Groth M."/>
            <person name="Westermann M."/>
            <person name="Marz M."/>
            <person name="Spaller T."/>
            <person name="Winckler T."/>
            <person name="Schaap P."/>
            <person name="Glockner G."/>
        </authorList>
    </citation>
    <scope>NUCLEOTIDE SEQUENCE [LARGE SCALE GENOMIC DNA]</scope>
    <source>
        <strain evidence="7 8">Jena</strain>
    </source>
</reference>
<keyword evidence="4 6" id="KW-0472">Membrane</keyword>
<feature type="transmembrane region" description="Helical" evidence="6">
    <location>
        <begin position="471"/>
        <end position="490"/>
    </location>
</feature>
<evidence type="ECO:0000256" key="4">
    <source>
        <dbReference type="ARBA" id="ARBA00023136"/>
    </source>
</evidence>
<feature type="transmembrane region" description="Helical" evidence="6">
    <location>
        <begin position="582"/>
        <end position="600"/>
    </location>
</feature>